<keyword evidence="10" id="KW-1185">Reference proteome</keyword>
<dbReference type="GO" id="GO:0004252">
    <property type="term" value="F:serine-type endopeptidase activity"/>
    <property type="evidence" value="ECO:0007669"/>
    <property type="project" value="UniProtKB-UniRule"/>
</dbReference>
<dbReference type="PANTHER" id="PTHR42884">
    <property type="entry name" value="PROPROTEIN CONVERTASE SUBTILISIN/KEXIN-RELATED"/>
    <property type="match status" value="1"/>
</dbReference>
<protein>
    <recommendedName>
        <fullName evidence="11">Peptidase S8/S53 domain-containing protein</fullName>
    </recommendedName>
</protein>
<feature type="domain" description="Secretion system C-terminal sorting" evidence="8">
    <location>
        <begin position="674"/>
        <end position="740"/>
    </location>
</feature>
<evidence type="ECO:0008006" key="11">
    <source>
        <dbReference type="Google" id="ProtNLM"/>
    </source>
</evidence>
<dbReference type="Pfam" id="PF00082">
    <property type="entry name" value="Peptidase_S8"/>
    <property type="match status" value="1"/>
</dbReference>
<evidence type="ECO:0000256" key="4">
    <source>
        <dbReference type="ARBA" id="ARBA00022825"/>
    </source>
</evidence>
<dbReference type="NCBIfam" id="NF045639">
    <property type="entry name" value="GCX_COOH"/>
    <property type="match status" value="1"/>
</dbReference>
<dbReference type="Pfam" id="PF18962">
    <property type="entry name" value="Por_Secre_tail"/>
    <property type="match status" value="1"/>
</dbReference>
<feature type="domain" description="Peptidase S8/S53" evidence="7">
    <location>
        <begin position="277"/>
        <end position="555"/>
    </location>
</feature>
<dbReference type="STRING" id="1642818.AWE51_18605"/>
<dbReference type="PROSITE" id="PS00137">
    <property type="entry name" value="SUBTILASE_HIS"/>
    <property type="match status" value="1"/>
</dbReference>
<reference evidence="9 10" key="1">
    <citation type="submission" date="2016-01" db="EMBL/GenBank/DDBJ databases">
        <title>The draft genome sequence of Aquimarina sp. RZW4-3-2.</title>
        <authorList>
            <person name="Wang Y."/>
        </authorList>
    </citation>
    <scope>NUCLEOTIDE SEQUENCE [LARGE SCALE GENOMIC DNA]</scope>
    <source>
        <strain evidence="9 10">RZW4-3-2</strain>
    </source>
</reference>
<dbReference type="InterPro" id="IPR055015">
    <property type="entry name" value="GCX_COOH"/>
</dbReference>
<dbReference type="InterPro" id="IPR022398">
    <property type="entry name" value="Peptidase_S8_His-AS"/>
</dbReference>
<dbReference type="GO" id="GO:0016485">
    <property type="term" value="P:protein processing"/>
    <property type="evidence" value="ECO:0007669"/>
    <property type="project" value="TreeGrafter"/>
</dbReference>
<accession>A0A162WFE8</accession>
<sequence length="745" mass="81467">MTSKQKPQVKTIKTKTMKNISSKIFSLILLFCTIGIYSQQQLDNYYYYKGEKVFLNINTKTISVSFEGESSINAFSSLQSSTTQISEIVEDHTRTSMNSIDKSATQRRNIKTYYMEISTDKNLSRKAYLDRIESYKKQRNILIISPTYTTKEGGDLGLSNNFYVKLKDQKDVDILYKKAKEMNVEVLGHDKYMPLWFTLSIVSPQKYNALNLANIFHETGLFEIAEPAFMYHDLQTSNDTFFNNQWSLKNTGQNGGTVGMDINAEQAWAITTGSPSIKTAVYDHGLEMNHPDLQANIYGTGFDSTNGSSPSIVRGNHGTACGGIVGAVQGNNLGISGVAPSSKLMSISIRLLFSDTPAQLASGFNWAATNGADVISNSWGGYAPSGIIDNAINNALANGRGGKGCVIVFAAGNENNTNIRYPGNSNPDILVVGAMSPCGERKSPSSCDGETFWGSCFGTELDIVAPGVKMPTTDRQGSNGYTGTDYTQTFNGTSSACPVVAGVASLVLSVNPDLTFQEVNDIIEQSAQKVRTDLYTYSNTSGRSNGTWNNQLGYGLVDAHQAVLLAQAGNCQDNVIVNQNVNSGQTDIQKATTSVTATNTIFSGGTATYTAGTRVRLNPGFSAKSGSSFKAFIENCSQSSREELSKPKVMITYEEVEIETESVSLQKEEVLKAFPNPTKDRLTITSDEQMTNWELRNHMGNLVKQSKTKRFQKDELNINQLPTGLYILRVTLNNGETIFKNILKN</sequence>
<keyword evidence="3 6" id="KW-0378">Hydrolase</keyword>
<dbReference type="CDD" id="cd07498">
    <property type="entry name" value="Peptidases_S8_15"/>
    <property type="match status" value="1"/>
</dbReference>
<evidence type="ECO:0000259" key="7">
    <source>
        <dbReference type="Pfam" id="PF00082"/>
    </source>
</evidence>
<evidence type="ECO:0000313" key="9">
    <source>
        <dbReference type="EMBL" id="KZS38058.1"/>
    </source>
</evidence>
<dbReference type="SUPFAM" id="SSF52743">
    <property type="entry name" value="Subtilisin-like"/>
    <property type="match status" value="1"/>
</dbReference>
<dbReference type="InterPro" id="IPR034054">
    <property type="entry name" value="Pep_S8_PrcA"/>
</dbReference>
<evidence type="ECO:0000256" key="6">
    <source>
        <dbReference type="PROSITE-ProRule" id="PRU01240"/>
    </source>
</evidence>
<dbReference type="InterPro" id="IPR036852">
    <property type="entry name" value="Peptidase_S8/S53_dom_sf"/>
</dbReference>
<evidence type="ECO:0000313" key="10">
    <source>
        <dbReference type="Proteomes" id="UP000076715"/>
    </source>
</evidence>
<evidence type="ECO:0000256" key="5">
    <source>
        <dbReference type="PIRSR" id="PIRSR615500-1"/>
    </source>
</evidence>
<comment type="caution">
    <text evidence="9">The sequence shown here is derived from an EMBL/GenBank/DDBJ whole genome shotgun (WGS) entry which is preliminary data.</text>
</comment>
<comment type="similarity">
    <text evidence="6">Belongs to the peptidase S8 family.</text>
</comment>
<keyword evidence="4 6" id="KW-0720">Serine protease</keyword>
<dbReference type="InterPro" id="IPR000209">
    <property type="entry name" value="Peptidase_S8/S53_dom"/>
</dbReference>
<dbReference type="InterPro" id="IPR026444">
    <property type="entry name" value="Secre_tail"/>
</dbReference>
<dbReference type="EMBL" id="LQRT01000060">
    <property type="protein sequence ID" value="KZS38058.1"/>
    <property type="molecule type" value="Genomic_DNA"/>
</dbReference>
<gene>
    <name evidence="9" type="ORF">AWE51_18605</name>
</gene>
<evidence type="ECO:0000256" key="1">
    <source>
        <dbReference type="ARBA" id="ARBA00022670"/>
    </source>
</evidence>
<dbReference type="InterPro" id="IPR015500">
    <property type="entry name" value="Peptidase_S8_subtilisin-rel"/>
</dbReference>
<feature type="active site" description="Charge relay system" evidence="5 6">
    <location>
        <position position="317"/>
    </location>
</feature>
<dbReference type="InterPro" id="IPR023828">
    <property type="entry name" value="Peptidase_S8_Ser-AS"/>
</dbReference>
<feature type="active site" description="Charge relay system" evidence="5 6">
    <location>
        <position position="283"/>
    </location>
</feature>
<keyword evidence="2" id="KW-0732">Signal</keyword>
<feature type="active site" description="Charge relay system" evidence="5 6">
    <location>
        <position position="494"/>
    </location>
</feature>
<dbReference type="GO" id="GO:0016020">
    <property type="term" value="C:membrane"/>
    <property type="evidence" value="ECO:0007669"/>
    <property type="project" value="TreeGrafter"/>
</dbReference>
<evidence type="ECO:0000256" key="2">
    <source>
        <dbReference type="ARBA" id="ARBA00022729"/>
    </source>
</evidence>
<evidence type="ECO:0000256" key="3">
    <source>
        <dbReference type="ARBA" id="ARBA00022801"/>
    </source>
</evidence>
<dbReference type="AlphaFoldDB" id="A0A162WFE8"/>
<dbReference type="NCBIfam" id="TIGR04183">
    <property type="entry name" value="Por_Secre_tail"/>
    <property type="match status" value="1"/>
</dbReference>
<evidence type="ECO:0000259" key="8">
    <source>
        <dbReference type="Pfam" id="PF18962"/>
    </source>
</evidence>
<dbReference type="Gene3D" id="3.40.50.200">
    <property type="entry name" value="Peptidase S8/S53 domain"/>
    <property type="match status" value="1"/>
</dbReference>
<name>A0A162WFE8_9FLAO</name>
<dbReference type="PROSITE" id="PS00138">
    <property type="entry name" value="SUBTILASE_SER"/>
    <property type="match status" value="1"/>
</dbReference>
<dbReference type="OrthoDB" id="1055762at2"/>
<dbReference type="PROSITE" id="PS51892">
    <property type="entry name" value="SUBTILASE"/>
    <property type="match status" value="1"/>
</dbReference>
<dbReference type="Proteomes" id="UP000076715">
    <property type="component" value="Unassembled WGS sequence"/>
</dbReference>
<dbReference type="PRINTS" id="PR00723">
    <property type="entry name" value="SUBTILISIN"/>
</dbReference>
<keyword evidence="1 6" id="KW-0645">Protease</keyword>
<dbReference type="PANTHER" id="PTHR42884:SF14">
    <property type="entry name" value="NEUROENDOCRINE CONVERTASE 1"/>
    <property type="match status" value="1"/>
</dbReference>
<organism evidence="9 10">
    <name type="scientific">Aquimarina aggregata</name>
    <dbReference type="NCBI Taxonomy" id="1642818"/>
    <lineage>
        <taxon>Bacteria</taxon>
        <taxon>Pseudomonadati</taxon>
        <taxon>Bacteroidota</taxon>
        <taxon>Flavobacteriia</taxon>
        <taxon>Flavobacteriales</taxon>
        <taxon>Flavobacteriaceae</taxon>
        <taxon>Aquimarina</taxon>
    </lineage>
</organism>
<proteinExistence type="inferred from homology"/>